<protein>
    <recommendedName>
        <fullName evidence="2">AMIN-like domain-containing protein</fullName>
    </recommendedName>
</protein>
<dbReference type="EMBL" id="JACHJG010000003">
    <property type="protein sequence ID" value="MBB4885598.1"/>
    <property type="molecule type" value="Genomic_DNA"/>
</dbReference>
<evidence type="ECO:0000259" key="2">
    <source>
        <dbReference type="Pfam" id="PF24837"/>
    </source>
</evidence>
<dbReference type="InterPro" id="IPR056303">
    <property type="entry name" value="AMIN-like"/>
</dbReference>
<feature type="chain" id="PRO_5039324149" description="AMIN-like domain-containing protein" evidence="1">
    <location>
        <begin position="20"/>
        <end position="196"/>
    </location>
</feature>
<sequence length="196" mass="20842">MRRWSTALAALMLAGAGLAAATAPVSASRTAAGTGPSSAMCEVGWGSYGKSGADPAYRPLTDVRTGRHECFDRMVLDIQGAGHRAIGYRVGYVDKLNQDGSGDVIPVAGGAILEVRVAAPSYDPATGKATYRAKAGQRLPGVDVTGYRTFKDTRFASSFEGDTQIGVGVRARLPFRVFQWDHRIVIDVAHRWDVLG</sequence>
<reference evidence="3 4" key="1">
    <citation type="submission" date="2020-08" db="EMBL/GenBank/DDBJ databases">
        <title>Genomic Encyclopedia of Type Strains, Phase III (KMG-III): the genomes of soil and plant-associated and newly described type strains.</title>
        <authorList>
            <person name="Whitman W."/>
        </authorList>
    </citation>
    <scope>NUCLEOTIDE SEQUENCE [LARGE SCALE GENOMIC DNA]</scope>
    <source>
        <strain evidence="3 4">CECT 3265</strain>
    </source>
</reference>
<organism evidence="3 4">
    <name type="scientific">Streptomyces netropsis</name>
    <name type="common">Streptoverticillium netropsis</name>
    <dbReference type="NCBI Taxonomy" id="55404"/>
    <lineage>
        <taxon>Bacteria</taxon>
        <taxon>Bacillati</taxon>
        <taxon>Actinomycetota</taxon>
        <taxon>Actinomycetes</taxon>
        <taxon>Kitasatosporales</taxon>
        <taxon>Streptomycetaceae</taxon>
        <taxon>Streptomyces</taxon>
    </lineage>
</organism>
<dbReference type="Pfam" id="PF24837">
    <property type="entry name" value="AMIN-like"/>
    <property type="match status" value="1"/>
</dbReference>
<keyword evidence="1" id="KW-0732">Signal</keyword>
<dbReference type="RefSeq" id="WP_184732322.1">
    <property type="nucleotide sequence ID" value="NZ_BMRW01000010.1"/>
</dbReference>
<accession>A0A7W7L9K0</accession>
<name>A0A7W7L9K0_STRNE</name>
<feature type="signal peptide" evidence="1">
    <location>
        <begin position="1"/>
        <end position="19"/>
    </location>
</feature>
<dbReference type="AlphaFoldDB" id="A0A7W7L9K0"/>
<gene>
    <name evidence="3" type="ORF">FHS38_001627</name>
</gene>
<comment type="caution">
    <text evidence="3">The sequence shown here is derived from an EMBL/GenBank/DDBJ whole genome shotgun (WGS) entry which is preliminary data.</text>
</comment>
<feature type="domain" description="AMIN-like" evidence="2">
    <location>
        <begin position="59"/>
        <end position="190"/>
    </location>
</feature>
<proteinExistence type="predicted"/>
<dbReference type="Proteomes" id="UP000556436">
    <property type="component" value="Unassembled WGS sequence"/>
</dbReference>
<evidence type="ECO:0000256" key="1">
    <source>
        <dbReference type="SAM" id="SignalP"/>
    </source>
</evidence>
<keyword evidence="4" id="KW-1185">Reference proteome</keyword>
<evidence type="ECO:0000313" key="4">
    <source>
        <dbReference type="Proteomes" id="UP000556436"/>
    </source>
</evidence>
<evidence type="ECO:0000313" key="3">
    <source>
        <dbReference type="EMBL" id="MBB4885598.1"/>
    </source>
</evidence>